<dbReference type="EMBL" id="CP022313">
    <property type="protein sequence ID" value="AXJ05722.1"/>
    <property type="molecule type" value="Genomic_DNA"/>
</dbReference>
<dbReference type="RefSeq" id="WP_115078420.1">
    <property type="nucleotide sequence ID" value="NZ_CP022313.1"/>
</dbReference>
<reference evidence="2 3" key="1">
    <citation type="submission" date="2017-07" db="EMBL/GenBank/DDBJ databases">
        <title>Genome sequence of Pseudomonas NEP1.</title>
        <authorList>
            <person name="Nascimento F.X."/>
        </authorList>
    </citation>
    <scope>NUCLEOTIDE SEQUENCE [LARGE SCALE GENOMIC DNA]</scope>
    <source>
        <strain evidence="2 3">NEP1</strain>
    </source>
</reference>
<evidence type="ECO:0000313" key="3">
    <source>
        <dbReference type="Proteomes" id="UP000254535"/>
    </source>
</evidence>
<organism evidence="2 3">
    <name type="scientific">Pseudomonas fluorescens</name>
    <dbReference type="NCBI Taxonomy" id="294"/>
    <lineage>
        <taxon>Bacteria</taxon>
        <taxon>Pseudomonadati</taxon>
        <taxon>Pseudomonadota</taxon>
        <taxon>Gammaproteobacteria</taxon>
        <taxon>Pseudomonadales</taxon>
        <taxon>Pseudomonadaceae</taxon>
        <taxon>Pseudomonas</taxon>
    </lineage>
</organism>
<dbReference type="PANTHER" id="PTHR38590:SF1">
    <property type="entry name" value="BLL0828 PROTEIN"/>
    <property type="match status" value="1"/>
</dbReference>
<protein>
    <recommendedName>
        <fullName evidence="1">DUF559 domain-containing protein</fullName>
    </recommendedName>
</protein>
<name>A0A345UZ20_PSEFL</name>
<dbReference type="InterPro" id="IPR007569">
    <property type="entry name" value="DUF559"/>
</dbReference>
<evidence type="ECO:0000313" key="2">
    <source>
        <dbReference type="EMBL" id="AXJ05722.1"/>
    </source>
</evidence>
<proteinExistence type="predicted"/>
<feature type="domain" description="DUF559" evidence="1">
    <location>
        <begin position="9"/>
        <end position="114"/>
    </location>
</feature>
<dbReference type="Pfam" id="PF04480">
    <property type="entry name" value="DUF559"/>
    <property type="match status" value="1"/>
</dbReference>
<dbReference type="Gene3D" id="3.40.960.10">
    <property type="entry name" value="VSR Endonuclease"/>
    <property type="match status" value="1"/>
</dbReference>
<dbReference type="PANTHER" id="PTHR38590">
    <property type="entry name" value="BLL0828 PROTEIN"/>
    <property type="match status" value="1"/>
</dbReference>
<sequence length="123" mass="14653">MQNRPTLAQRQFARHLRTSQTDCEQLLWQKLRARQVAGLKFRRQVPVPPFVLDFYCVELKLAVELDGGQHFEEAGEIHDRRRTVYLQRLGIEVVRFSNLEVIRQMSDVLEQIVRIAQERRLRL</sequence>
<gene>
    <name evidence="2" type="ORF">CFN16_16805</name>
</gene>
<dbReference type="CDD" id="cd01038">
    <property type="entry name" value="Endonuclease_DUF559"/>
    <property type="match status" value="1"/>
</dbReference>
<accession>A0A345UZ20</accession>
<dbReference type="InterPro" id="IPR047216">
    <property type="entry name" value="Endonuclease_DUF559_bact"/>
</dbReference>
<dbReference type="AlphaFoldDB" id="A0A345UZ20"/>
<dbReference type="Proteomes" id="UP000254535">
    <property type="component" value="Chromosome"/>
</dbReference>
<dbReference type="SUPFAM" id="SSF52980">
    <property type="entry name" value="Restriction endonuclease-like"/>
    <property type="match status" value="1"/>
</dbReference>
<evidence type="ECO:0000259" key="1">
    <source>
        <dbReference type="Pfam" id="PF04480"/>
    </source>
</evidence>
<dbReference type="InterPro" id="IPR011335">
    <property type="entry name" value="Restrct_endonuc-II-like"/>
</dbReference>